<reference evidence="1 2" key="1">
    <citation type="submission" date="2024-02" db="EMBL/GenBank/DDBJ databases">
        <authorList>
            <person name="Chen Y."/>
            <person name="Shah S."/>
            <person name="Dougan E. K."/>
            <person name="Thang M."/>
            <person name="Chan C."/>
        </authorList>
    </citation>
    <scope>NUCLEOTIDE SEQUENCE [LARGE SCALE GENOMIC DNA]</scope>
</reference>
<keyword evidence="2" id="KW-1185">Reference proteome</keyword>
<dbReference type="EMBL" id="CAXAMN010000225">
    <property type="protein sequence ID" value="CAK8987065.1"/>
    <property type="molecule type" value="Genomic_DNA"/>
</dbReference>
<sequence>MAGMGWAADVGTVQREGVRWLTKVRRILLSPRQAAEGFPGLRKFRLIVLRDVGRFAPEVRRP</sequence>
<protein>
    <submittedName>
        <fullName evidence="1">Uncharacterized protein</fullName>
    </submittedName>
</protein>
<gene>
    <name evidence="1" type="ORF">CCMP2556_LOCUS728</name>
</gene>
<organism evidence="1 2">
    <name type="scientific">Durusdinium trenchii</name>
    <dbReference type="NCBI Taxonomy" id="1381693"/>
    <lineage>
        <taxon>Eukaryota</taxon>
        <taxon>Sar</taxon>
        <taxon>Alveolata</taxon>
        <taxon>Dinophyceae</taxon>
        <taxon>Suessiales</taxon>
        <taxon>Symbiodiniaceae</taxon>
        <taxon>Durusdinium</taxon>
    </lineage>
</organism>
<feature type="non-terminal residue" evidence="1">
    <location>
        <position position="62"/>
    </location>
</feature>
<comment type="caution">
    <text evidence="1">The sequence shown here is derived from an EMBL/GenBank/DDBJ whole genome shotgun (WGS) entry which is preliminary data.</text>
</comment>
<dbReference type="Proteomes" id="UP001642484">
    <property type="component" value="Unassembled WGS sequence"/>
</dbReference>
<proteinExistence type="predicted"/>
<evidence type="ECO:0000313" key="2">
    <source>
        <dbReference type="Proteomes" id="UP001642484"/>
    </source>
</evidence>
<name>A0ABP0HDZ3_9DINO</name>
<accession>A0ABP0HDZ3</accession>
<evidence type="ECO:0000313" key="1">
    <source>
        <dbReference type="EMBL" id="CAK8987065.1"/>
    </source>
</evidence>